<keyword evidence="5" id="KW-0418">Kinase</keyword>
<dbReference type="SUPFAM" id="SSF55874">
    <property type="entry name" value="ATPase domain of HSP90 chaperone/DNA topoisomerase II/histidine kinase"/>
    <property type="match status" value="1"/>
</dbReference>
<dbReference type="InterPro" id="IPR035965">
    <property type="entry name" value="PAS-like_dom_sf"/>
</dbReference>
<dbReference type="Pfam" id="PF08447">
    <property type="entry name" value="PAS_3"/>
    <property type="match status" value="2"/>
</dbReference>
<evidence type="ECO:0000259" key="8">
    <source>
        <dbReference type="PROSITE" id="PS50112"/>
    </source>
</evidence>
<dbReference type="PANTHER" id="PTHR43304">
    <property type="entry name" value="PHYTOCHROME-LIKE PROTEIN CPH1"/>
    <property type="match status" value="1"/>
</dbReference>
<name>A0A364Y308_9BACT</name>
<keyword evidence="6" id="KW-0175">Coiled coil</keyword>
<comment type="catalytic activity">
    <reaction evidence="1">
        <text>ATP + protein L-histidine = ADP + protein N-phospho-L-histidine.</text>
        <dbReference type="EC" id="2.7.13.3"/>
    </reaction>
</comment>
<dbReference type="EMBL" id="QMFY01000006">
    <property type="protein sequence ID" value="RAW00526.1"/>
    <property type="molecule type" value="Genomic_DNA"/>
</dbReference>
<dbReference type="Gene3D" id="3.30.450.20">
    <property type="entry name" value="PAS domain"/>
    <property type="match status" value="4"/>
</dbReference>
<proteinExistence type="predicted"/>
<feature type="domain" description="Histidine kinase" evidence="7">
    <location>
        <begin position="758"/>
        <end position="951"/>
    </location>
</feature>
<dbReference type="InterPro" id="IPR003594">
    <property type="entry name" value="HATPase_dom"/>
</dbReference>
<dbReference type="Pfam" id="PF02518">
    <property type="entry name" value="HATPase_c"/>
    <property type="match status" value="1"/>
</dbReference>
<sequence length="951" mass="109027">MINEKTIHSHDFQQRASSPDKALLRMQLELSEKIGYEFFNLTVERIAKLVNADYTLIGNVNKTRTEVSTIAAYDRNGLMEPFAYPLEGTPCATLSSVKSCVYQEGVAAQFPDDNLLVEMRIEGYVGIALVNAANVPIGVVVGLFKSPVQDPDFVSLAFEVLSTRIKAELERLFMEQRMKEQQERLEFALRAGDLGVYDWNIYNGDLIFNARLFEIIGFTPAEFQPTYLKWVSLVHPDDYDKLAIQLARKIEDEKEYFGPTRYRIQTKSGNYKWVEIQSYSFYSDAAKLYRRNVGIIKDVDEEVKREEELNLSYDLQERLYQRIKQREEWYAFALKVGSLGVYDWYVEQDHCIFSARLCEMIGMPGEQITISSEKWLSLIHPSDRWQFDWRSFKERIANNKAMDYTYRMMTKEGQYRWIESSNMAVEFNDKGHITRIIGIIKDIQDAKDAEARLVESLQKQTELNETLTVTQDKLITQMRALQSLNKDLRESKLRWAYALEGNGDGVCEFNIATGEWYFSERAREILGFNKEESFAFTDALHDESLSEFQSLLTIALHAPFEPLRVELQLRDNRNNLRWVLLRGKVVEVADDDTPLRMVGTVTDLSQDKLFKKELTIYEEMIKQNHSMILFTSVDGTIEFVNKTALDSLEYKQHEIIGKDIRTVLPKLGLKGVLEDKFHSKLSVMSKSGREFVTQAATSLIWHEGDPIGFVFNIIDMTEKARLENEINLLTLSKLEAQLEAQRRQTEISIQVQENEKESIARELHDGVGQLLSLAKLQLEEISAGLSPELQQQGKNVRELVQHITTDIKSLTRDLMPLSVRNLGLEAALSGLLERYHSLKDKEITCKIHLDGYEPDQRNAIHIYRIAQEAINNAIKYSGATSISLMCMKLKGSINLIVEDNGKGFDLSVQMKKQNSFGLKTMHERARLLKGKLLINAAENSGTTISLTIPLS</sequence>
<keyword evidence="11" id="KW-1185">Reference proteome</keyword>
<evidence type="ECO:0000256" key="3">
    <source>
        <dbReference type="ARBA" id="ARBA00022553"/>
    </source>
</evidence>
<dbReference type="SUPFAM" id="SSF55781">
    <property type="entry name" value="GAF domain-like"/>
    <property type="match status" value="1"/>
</dbReference>
<dbReference type="InterPro" id="IPR001610">
    <property type="entry name" value="PAC"/>
</dbReference>
<dbReference type="CDD" id="cd00130">
    <property type="entry name" value="PAS"/>
    <property type="match status" value="4"/>
</dbReference>
<dbReference type="InterPro" id="IPR000014">
    <property type="entry name" value="PAS"/>
</dbReference>
<dbReference type="InterPro" id="IPR011712">
    <property type="entry name" value="Sig_transdc_His_kin_sub3_dim/P"/>
</dbReference>
<dbReference type="SMART" id="SM00387">
    <property type="entry name" value="HATPase_c"/>
    <property type="match status" value="1"/>
</dbReference>
<dbReference type="InterPro" id="IPR000700">
    <property type="entry name" value="PAS-assoc_C"/>
</dbReference>
<reference evidence="10 11" key="1">
    <citation type="submission" date="2018-06" db="EMBL/GenBank/DDBJ databases">
        <title>Chryseolinea flavus sp. nov., a member of the phylum Bacteroidetes isolated from soil.</title>
        <authorList>
            <person name="Li Y."/>
            <person name="Wang J."/>
        </authorList>
    </citation>
    <scope>NUCLEOTIDE SEQUENCE [LARGE SCALE GENOMIC DNA]</scope>
    <source>
        <strain evidence="10 11">SDU1-6</strain>
    </source>
</reference>
<feature type="coiled-coil region" evidence="6">
    <location>
        <begin position="164"/>
        <end position="191"/>
    </location>
</feature>
<dbReference type="GO" id="GO:0016020">
    <property type="term" value="C:membrane"/>
    <property type="evidence" value="ECO:0007669"/>
    <property type="project" value="InterPro"/>
</dbReference>
<dbReference type="SMART" id="SM00091">
    <property type="entry name" value="PAS"/>
    <property type="match status" value="4"/>
</dbReference>
<dbReference type="InterPro" id="IPR013655">
    <property type="entry name" value="PAS_fold_3"/>
</dbReference>
<organism evidence="10 11">
    <name type="scientific">Pseudochryseolinea flava</name>
    <dbReference type="NCBI Taxonomy" id="2059302"/>
    <lineage>
        <taxon>Bacteria</taxon>
        <taxon>Pseudomonadati</taxon>
        <taxon>Bacteroidota</taxon>
        <taxon>Cytophagia</taxon>
        <taxon>Cytophagales</taxon>
        <taxon>Fulvivirgaceae</taxon>
        <taxon>Pseudochryseolinea</taxon>
    </lineage>
</organism>
<accession>A0A364Y308</accession>
<dbReference type="InterPro" id="IPR036890">
    <property type="entry name" value="HATPase_C_sf"/>
</dbReference>
<feature type="coiled-coil region" evidence="6">
    <location>
        <begin position="719"/>
        <end position="755"/>
    </location>
</feature>
<evidence type="ECO:0000256" key="5">
    <source>
        <dbReference type="ARBA" id="ARBA00022777"/>
    </source>
</evidence>
<dbReference type="PROSITE" id="PS50112">
    <property type="entry name" value="PAS"/>
    <property type="match status" value="2"/>
</dbReference>
<dbReference type="InterPro" id="IPR005467">
    <property type="entry name" value="His_kinase_dom"/>
</dbReference>
<dbReference type="CDD" id="cd16917">
    <property type="entry name" value="HATPase_UhpB-NarQ-NarX-like"/>
    <property type="match status" value="1"/>
</dbReference>
<dbReference type="Pfam" id="PF07730">
    <property type="entry name" value="HisKA_3"/>
    <property type="match status" value="1"/>
</dbReference>
<dbReference type="Proteomes" id="UP000251889">
    <property type="component" value="Unassembled WGS sequence"/>
</dbReference>
<dbReference type="Pfam" id="PF13426">
    <property type="entry name" value="PAS_9"/>
    <property type="match status" value="1"/>
</dbReference>
<dbReference type="AlphaFoldDB" id="A0A364Y308"/>
<dbReference type="InterPro" id="IPR052162">
    <property type="entry name" value="Sensor_kinase/Photoreceptor"/>
</dbReference>
<evidence type="ECO:0000256" key="1">
    <source>
        <dbReference type="ARBA" id="ARBA00000085"/>
    </source>
</evidence>
<dbReference type="NCBIfam" id="TIGR00229">
    <property type="entry name" value="sensory_box"/>
    <property type="match status" value="3"/>
</dbReference>
<evidence type="ECO:0000259" key="9">
    <source>
        <dbReference type="PROSITE" id="PS50113"/>
    </source>
</evidence>
<dbReference type="OrthoDB" id="5401121at2"/>
<dbReference type="RefSeq" id="WP_112747326.1">
    <property type="nucleotide sequence ID" value="NZ_QMFY01000006.1"/>
</dbReference>
<dbReference type="EC" id="2.7.13.3" evidence="2"/>
<feature type="domain" description="PAS" evidence="8">
    <location>
        <begin position="181"/>
        <end position="253"/>
    </location>
</feature>
<comment type="caution">
    <text evidence="10">The sequence shown here is derived from an EMBL/GenBank/DDBJ whole genome shotgun (WGS) entry which is preliminary data.</text>
</comment>
<feature type="domain" description="PAS" evidence="8">
    <location>
        <begin position="613"/>
        <end position="658"/>
    </location>
</feature>
<dbReference type="GO" id="GO:0046983">
    <property type="term" value="F:protein dimerization activity"/>
    <property type="evidence" value="ECO:0007669"/>
    <property type="project" value="InterPro"/>
</dbReference>
<evidence type="ECO:0000256" key="2">
    <source>
        <dbReference type="ARBA" id="ARBA00012438"/>
    </source>
</evidence>
<gene>
    <name evidence="10" type="ORF">DQQ10_13075</name>
</gene>
<keyword evidence="4" id="KW-0808">Transferase</keyword>
<dbReference type="SMART" id="SM00086">
    <property type="entry name" value="PAC"/>
    <property type="match status" value="4"/>
</dbReference>
<dbReference type="PROSITE" id="PS50113">
    <property type="entry name" value="PAC"/>
    <property type="match status" value="2"/>
</dbReference>
<dbReference type="PANTHER" id="PTHR43304:SF1">
    <property type="entry name" value="PAC DOMAIN-CONTAINING PROTEIN"/>
    <property type="match status" value="1"/>
</dbReference>
<dbReference type="SUPFAM" id="SSF55785">
    <property type="entry name" value="PYP-like sensor domain (PAS domain)"/>
    <property type="match status" value="4"/>
</dbReference>
<keyword evidence="3" id="KW-0597">Phosphoprotein</keyword>
<feature type="domain" description="PAC" evidence="9">
    <location>
        <begin position="258"/>
        <end position="311"/>
    </location>
</feature>
<evidence type="ECO:0000313" key="11">
    <source>
        <dbReference type="Proteomes" id="UP000251889"/>
    </source>
</evidence>
<dbReference type="Gene3D" id="3.30.565.10">
    <property type="entry name" value="Histidine kinase-like ATPase, C-terminal domain"/>
    <property type="match status" value="1"/>
</dbReference>
<evidence type="ECO:0000259" key="7">
    <source>
        <dbReference type="PROSITE" id="PS50109"/>
    </source>
</evidence>
<dbReference type="Gene3D" id="1.20.5.1930">
    <property type="match status" value="1"/>
</dbReference>
<evidence type="ECO:0000256" key="6">
    <source>
        <dbReference type="SAM" id="Coils"/>
    </source>
</evidence>
<dbReference type="GO" id="GO:0000155">
    <property type="term" value="F:phosphorelay sensor kinase activity"/>
    <property type="evidence" value="ECO:0007669"/>
    <property type="project" value="InterPro"/>
</dbReference>
<evidence type="ECO:0000256" key="4">
    <source>
        <dbReference type="ARBA" id="ARBA00022679"/>
    </source>
</evidence>
<evidence type="ECO:0000313" key="10">
    <source>
        <dbReference type="EMBL" id="RAW00526.1"/>
    </source>
</evidence>
<dbReference type="PROSITE" id="PS50109">
    <property type="entry name" value="HIS_KIN"/>
    <property type="match status" value="1"/>
</dbReference>
<protein>
    <recommendedName>
        <fullName evidence="2">histidine kinase</fullName>
        <ecNumber evidence="2">2.7.13.3</ecNumber>
    </recommendedName>
</protein>
<feature type="domain" description="PAC" evidence="9">
    <location>
        <begin position="402"/>
        <end position="455"/>
    </location>
</feature>